<proteinExistence type="inferred from homology"/>
<feature type="binding site" evidence="7">
    <location>
        <position position="126"/>
    </location>
    <ligand>
        <name>[2Fe-2S] cluster</name>
        <dbReference type="ChEBI" id="CHEBI:190135"/>
    </ligand>
</feature>
<evidence type="ECO:0000256" key="7">
    <source>
        <dbReference type="PIRSR" id="PIRSR000216-1"/>
    </source>
</evidence>
<dbReference type="Pfam" id="PF01257">
    <property type="entry name" value="2Fe-2S_thioredx"/>
    <property type="match status" value="1"/>
</dbReference>
<dbReference type="GO" id="GO:0046872">
    <property type="term" value="F:metal ion binding"/>
    <property type="evidence" value="ECO:0007669"/>
    <property type="project" value="UniProtKB-KW"/>
</dbReference>
<accession>A0AAV1ISI1</accession>
<dbReference type="InterPro" id="IPR042128">
    <property type="entry name" value="NuoE_dom"/>
</dbReference>
<dbReference type="InterPro" id="IPR002023">
    <property type="entry name" value="NuoE-like"/>
</dbReference>
<sequence length="250" mass="27753">MLNKYKIVKDIPRMLRNFSCSKHLRSEELFVHRDSKDNNPSTPFEFTEANMTRLCAIIQNYPEGCQRSALSAALDIVQRQIGWIPISAMHKVAEILSMPRMRVYEWATFYTMNKRRFRGKFNVKVCVTTPCMLRGSDIILQAVEEATCCCAGSLSADGMFGVDTVQCQGACANAPVIAVDDDYYEDVNVCDVYNIIQTLKCGGIPPWGPQNGRFAAEPITGQTSLCECPPPPGFGIQPDLLQASTPKPGK</sequence>
<evidence type="ECO:0000256" key="5">
    <source>
        <dbReference type="ARBA" id="ARBA00023014"/>
    </source>
</evidence>
<dbReference type="GO" id="GO:0006120">
    <property type="term" value="P:mitochondrial electron transport, NADH to ubiquinone"/>
    <property type="evidence" value="ECO:0007669"/>
    <property type="project" value="TreeGrafter"/>
</dbReference>
<keyword evidence="5 7" id="KW-0411">Iron-sulfur</keyword>
<dbReference type="PIRSF" id="PIRSF000216">
    <property type="entry name" value="NADH_DH_24kDa"/>
    <property type="match status" value="1"/>
</dbReference>
<evidence type="ECO:0008006" key="10">
    <source>
        <dbReference type="Google" id="ProtNLM"/>
    </source>
</evidence>
<comment type="cofactor">
    <cofactor evidence="7">
        <name>[2Fe-2S] cluster</name>
        <dbReference type="ChEBI" id="CHEBI:190135"/>
    </cofactor>
    <text evidence="7">Binds 1 [2Fe-2S] cluster.</text>
</comment>
<evidence type="ECO:0000313" key="8">
    <source>
        <dbReference type="EMBL" id="CAK1540069.1"/>
    </source>
</evidence>
<dbReference type="Proteomes" id="UP001497472">
    <property type="component" value="Unassembled WGS sequence"/>
</dbReference>
<dbReference type="PANTHER" id="PTHR10371">
    <property type="entry name" value="NADH DEHYDROGENASE UBIQUINONE FLAVOPROTEIN 2, MITOCHONDRIAL"/>
    <property type="match status" value="1"/>
</dbReference>
<dbReference type="GO" id="GO:0005739">
    <property type="term" value="C:mitochondrion"/>
    <property type="evidence" value="ECO:0007669"/>
    <property type="project" value="GOC"/>
</dbReference>
<dbReference type="GO" id="GO:0051537">
    <property type="term" value="F:2 iron, 2 sulfur cluster binding"/>
    <property type="evidence" value="ECO:0007669"/>
    <property type="project" value="UniProtKB-KW"/>
</dbReference>
<protein>
    <recommendedName>
        <fullName evidence="10">NADH dehydrogenase [ubiquinone] flavoprotein 2, mitochondrial</fullName>
    </recommendedName>
</protein>
<dbReference type="PANTHER" id="PTHR10371:SF3">
    <property type="entry name" value="NADH DEHYDROGENASE [UBIQUINONE] FLAVOPROTEIN 2, MITOCHONDRIAL"/>
    <property type="match status" value="1"/>
</dbReference>
<dbReference type="EMBL" id="CAVLEF010000001">
    <property type="protein sequence ID" value="CAK1540069.1"/>
    <property type="molecule type" value="Genomic_DNA"/>
</dbReference>
<keyword evidence="9" id="KW-1185">Reference proteome</keyword>
<feature type="binding site" evidence="7">
    <location>
        <position position="171"/>
    </location>
    <ligand>
        <name>[2Fe-2S] cluster</name>
        <dbReference type="ChEBI" id="CHEBI:190135"/>
    </ligand>
</feature>
<evidence type="ECO:0000256" key="2">
    <source>
        <dbReference type="ARBA" id="ARBA00022714"/>
    </source>
</evidence>
<name>A0AAV1ISI1_9NEOP</name>
<dbReference type="InterPro" id="IPR036249">
    <property type="entry name" value="Thioredoxin-like_sf"/>
</dbReference>
<dbReference type="AlphaFoldDB" id="A0AAV1ISI1"/>
<feature type="binding site" evidence="7">
    <location>
        <position position="131"/>
    </location>
    <ligand>
        <name>[2Fe-2S] cluster</name>
        <dbReference type="ChEBI" id="CHEBI:190135"/>
    </ligand>
</feature>
<evidence type="ECO:0000256" key="4">
    <source>
        <dbReference type="ARBA" id="ARBA00023004"/>
    </source>
</evidence>
<dbReference type="Gene3D" id="3.40.30.10">
    <property type="entry name" value="Glutaredoxin"/>
    <property type="match status" value="1"/>
</dbReference>
<evidence type="ECO:0000313" key="9">
    <source>
        <dbReference type="Proteomes" id="UP001497472"/>
    </source>
</evidence>
<reference evidence="8 9" key="1">
    <citation type="submission" date="2023-11" db="EMBL/GenBank/DDBJ databases">
        <authorList>
            <person name="Okamura Y."/>
        </authorList>
    </citation>
    <scope>NUCLEOTIDE SEQUENCE [LARGE SCALE GENOMIC DNA]</scope>
</reference>
<evidence type="ECO:0000256" key="1">
    <source>
        <dbReference type="ARBA" id="ARBA00010643"/>
    </source>
</evidence>
<dbReference type="FunFam" id="1.10.10.1590:FF:000001">
    <property type="entry name" value="NADH-quinone oxidoreductase subunit E"/>
    <property type="match status" value="1"/>
</dbReference>
<comment type="cofactor">
    <cofactor evidence="6">
        <name>[2Fe-2S] cluster</name>
        <dbReference type="ChEBI" id="CHEBI:190135"/>
    </cofactor>
</comment>
<evidence type="ECO:0000256" key="3">
    <source>
        <dbReference type="ARBA" id="ARBA00022723"/>
    </source>
</evidence>
<evidence type="ECO:0000256" key="6">
    <source>
        <dbReference type="ARBA" id="ARBA00034078"/>
    </source>
</evidence>
<keyword evidence="4 7" id="KW-0408">Iron</keyword>
<dbReference type="Gene3D" id="1.10.10.1590">
    <property type="entry name" value="NADH-quinone oxidoreductase subunit E"/>
    <property type="match status" value="1"/>
</dbReference>
<gene>
    <name evidence="8" type="ORF">LNINA_LOCUS152</name>
</gene>
<dbReference type="SUPFAM" id="SSF52833">
    <property type="entry name" value="Thioredoxin-like"/>
    <property type="match status" value="1"/>
</dbReference>
<keyword evidence="2 7" id="KW-0001">2Fe-2S</keyword>
<dbReference type="CDD" id="cd03064">
    <property type="entry name" value="TRX_Fd_NuoE"/>
    <property type="match status" value="1"/>
</dbReference>
<comment type="similarity">
    <text evidence="1">Belongs to the complex I 24 kDa subunit family.</text>
</comment>
<feature type="binding site" evidence="7">
    <location>
        <position position="167"/>
    </location>
    <ligand>
        <name>[2Fe-2S] cluster</name>
        <dbReference type="ChEBI" id="CHEBI:190135"/>
    </ligand>
</feature>
<dbReference type="GO" id="GO:0003954">
    <property type="term" value="F:NADH dehydrogenase activity"/>
    <property type="evidence" value="ECO:0007669"/>
    <property type="project" value="TreeGrafter"/>
</dbReference>
<organism evidence="8 9">
    <name type="scientific">Leptosia nina</name>
    <dbReference type="NCBI Taxonomy" id="320188"/>
    <lineage>
        <taxon>Eukaryota</taxon>
        <taxon>Metazoa</taxon>
        <taxon>Ecdysozoa</taxon>
        <taxon>Arthropoda</taxon>
        <taxon>Hexapoda</taxon>
        <taxon>Insecta</taxon>
        <taxon>Pterygota</taxon>
        <taxon>Neoptera</taxon>
        <taxon>Endopterygota</taxon>
        <taxon>Lepidoptera</taxon>
        <taxon>Glossata</taxon>
        <taxon>Ditrysia</taxon>
        <taxon>Papilionoidea</taxon>
        <taxon>Pieridae</taxon>
        <taxon>Pierinae</taxon>
        <taxon>Leptosia</taxon>
    </lineage>
</organism>
<dbReference type="InterPro" id="IPR041921">
    <property type="entry name" value="NuoE_N"/>
</dbReference>
<keyword evidence="3 7" id="KW-0479">Metal-binding</keyword>
<comment type="caution">
    <text evidence="8">The sequence shown here is derived from an EMBL/GenBank/DDBJ whole genome shotgun (WGS) entry which is preliminary data.</text>
</comment>